<reference evidence="1 2" key="1">
    <citation type="submission" date="2018-08" db="EMBL/GenBank/DDBJ databases">
        <title>Genome and evolution of the arbuscular mycorrhizal fungus Diversispora epigaea (formerly Glomus versiforme) and its bacterial endosymbionts.</title>
        <authorList>
            <person name="Sun X."/>
            <person name="Fei Z."/>
            <person name="Harrison M."/>
        </authorList>
    </citation>
    <scope>NUCLEOTIDE SEQUENCE [LARGE SCALE GENOMIC DNA]</scope>
    <source>
        <strain evidence="1 2">IT104</strain>
    </source>
</reference>
<gene>
    <name evidence="1" type="ORF">Glove_486g5</name>
</gene>
<dbReference type="OrthoDB" id="2467492at2759"/>
<name>A0A397GJ45_9GLOM</name>
<evidence type="ECO:0000313" key="2">
    <source>
        <dbReference type="Proteomes" id="UP000266861"/>
    </source>
</evidence>
<keyword evidence="2" id="KW-1185">Reference proteome</keyword>
<proteinExistence type="predicted"/>
<sequence>MDLGKARDRSKVLESMALRNKIAQNIAGIKDDIALLKEVLGKIIDIYQNITKKFIALELRSRL</sequence>
<protein>
    <submittedName>
        <fullName evidence="1">Uncharacterized protein</fullName>
    </submittedName>
</protein>
<comment type="caution">
    <text evidence="1">The sequence shown here is derived from an EMBL/GenBank/DDBJ whole genome shotgun (WGS) entry which is preliminary data.</text>
</comment>
<dbReference type="EMBL" id="PQFF01000424">
    <property type="protein sequence ID" value="RHZ51002.1"/>
    <property type="molecule type" value="Genomic_DNA"/>
</dbReference>
<evidence type="ECO:0000313" key="1">
    <source>
        <dbReference type="EMBL" id="RHZ51002.1"/>
    </source>
</evidence>
<dbReference type="AlphaFoldDB" id="A0A397GJ45"/>
<dbReference type="Proteomes" id="UP000266861">
    <property type="component" value="Unassembled WGS sequence"/>
</dbReference>
<organism evidence="1 2">
    <name type="scientific">Diversispora epigaea</name>
    <dbReference type="NCBI Taxonomy" id="1348612"/>
    <lineage>
        <taxon>Eukaryota</taxon>
        <taxon>Fungi</taxon>
        <taxon>Fungi incertae sedis</taxon>
        <taxon>Mucoromycota</taxon>
        <taxon>Glomeromycotina</taxon>
        <taxon>Glomeromycetes</taxon>
        <taxon>Diversisporales</taxon>
        <taxon>Diversisporaceae</taxon>
        <taxon>Diversispora</taxon>
    </lineage>
</organism>
<accession>A0A397GJ45</accession>